<dbReference type="EMBL" id="CP128400">
    <property type="protein sequence ID" value="WJW68915.1"/>
    <property type="molecule type" value="Genomic_DNA"/>
</dbReference>
<organism evidence="6 8">
    <name type="scientific">Candidatus Chlorohelix allophototropha</name>
    <dbReference type="NCBI Taxonomy" id="3003348"/>
    <lineage>
        <taxon>Bacteria</taxon>
        <taxon>Bacillati</taxon>
        <taxon>Chloroflexota</taxon>
        <taxon>Chloroflexia</taxon>
        <taxon>Candidatus Chloroheliales</taxon>
        <taxon>Candidatus Chloroheliaceae</taxon>
        <taxon>Candidatus Chlorohelix</taxon>
    </lineage>
</organism>
<evidence type="ECO:0000313" key="6">
    <source>
        <dbReference type="EMBL" id="NWJ48986.1"/>
    </source>
</evidence>
<dbReference type="Gene3D" id="1.10.260.40">
    <property type="entry name" value="lambda repressor-like DNA-binding domains"/>
    <property type="match status" value="1"/>
</dbReference>
<dbReference type="Proteomes" id="UP000521676">
    <property type="component" value="Unassembled WGS sequence"/>
</dbReference>
<feature type="domain" description="HTH lacI-type" evidence="5">
    <location>
        <begin position="3"/>
        <end position="57"/>
    </location>
</feature>
<keyword evidence="4" id="KW-0804">Transcription</keyword>
<dbReference type="PANTHER" id="PTHR30146:SF148">
    <property type="entry name" value="HTH-TYPE TRANSCRIPTIONAL REPRESSOR PURR-RELATED"/>
    <property type="match status" value="1"/>
</dbReference>
<evidence type="ECO:0000256" key="4">
    <source>
        <dbReference type="ARBA" id="ARBA00023163"/>
    </source>
</evidence>
<reference evidence="6 8" key="1">
    <citation type="submission" date="2020-06" db="EMBL/GenBank/DDBJ databases">
        <title>Anoxygenic phototrophic Chloroflexota member uses a Type I reaction center.</title>
        <authorList>
            <person name="Tsuji J.M."/>
            <person name="Shaw N.A."/>
            <person name="Nagashima S."/>
            <person name="Venkiteswaran J."/>
            <person name="Schiff S.L."/>
            <person name="Hanada S."/>
            <person name="Tank M."/>
            <person name="Neufeld J.D."/>
        </authorList>
    </citation>
    <scope>NUCLEOTIDE SEQUENCE [LARGE SCALE GENOMIC DNA]</scope>
    <source>
        <strain evidence="6">L227-S17</strain>
    </source>
</reference>
<keyword evidence="2" id="KW-0805">Transcription regulation</keyword>
<dbReference type="Pfam" id="PF00356">
    <property type="entry name" value="LacI"/>
    <property type="match status" value="1"/>
</dbReference>
<dbReference type="PROSITE" id="PS00356">
    <property type="entry name" value="HTH_LACI_1"/>
    <property type="match status" value="1"/>
</dbReference>
<sequence length="344" mass="37893">MAVTIREVADRAGVSTMTVSRVLNDSNRVQPETRQKVERAIAELGYVPNGLARGLSSQKTGVVALIVPDVANPFFTKLVRGAENVAWHNGFRAILCNTENDLNREKAYLQDMTAQRVEGLIIAPTSDQTRQHLKALEQHNIPVVMVDRSVEGLEYDLVEGDNQTGARRLVEHLISLGHRNIAFINGPLNISTSRDRLKGYRQALEAAQLSYKSELVIQTKVDQNGGYQAAKKILKLKERPDAIFAVNNLVAVGVVQAAEEIGLAIPKNLALVCFDDIEYASIICPFLTVMAQPAESFGTIALQLLLDRISGRAIEQRHVTLAAELIIRESCGAKLAKNRRKEQP</sequence>
<dbReference type="GO" id="GO:0000976">
    <property type="term" value="F:transcription cis-regulatory region binding"/>
    <property type="evidence" value="ECO:0007669"/>
    <property type="project" value="TreeGrafter"/>
</dbReference>
<dbReference type="SUPFAM" id="SSF47413">
    <property type="entry name" value="lambda repressor-like DNA-binding domains"/>
    <property type="match status" value="1"/>
</dbReference>
<keyword evidence="1" id="KW-0678">Repressor</keyword>
<keyword evidence="3 6" id="KW-0238">DNA-binding</keyword>
<evidence type="ECO:0000313" key="8">
    <source>
        <dbReference type="Proteomes" id="UP000521676"/>
    </source>
</evidence>
<protein>
    <submittedName>
        <fullName evidence="6">LacI family DNA-binding transcriptional regulator</fullName>
    </submittedName>
    <submittedName>
        <fullName evidence="7">LacI family transcriptional regulator</fullName>
    </submittedName>
</protein>
<accession>A0A8T7MAD3</accession>
<dbReference type="PRINTS" id="PR00036">
    <property type="entry name" value="HTHLACI"/>
</dbReference>
<keyword evidence="9" id="KW-1185">Reference proteome</keyword>
<evidence type="ECO:0000313" key="7">
    <source>
        <dbReference type="EMBL" id="WJW68915.1"/>
    </source>
</evidence>
<dbReference type="GO" id="GO:0003700">
    <property type="term" value="F:DNA-binding transcription factor activity"/>
    <property type="evidence" value="ECO:0007669"/>
    <property type="project" value="TreeGrafter"/>
</dbReference>
<dbReference type="SMART" id="SM00354">
    <property type="entry name" value="HTH_LACI"/>
    <property type="match status" value="1"/>
</dbReference>
<dbReference type="InterPro" id="IPR010982">
    <property type="entry name" value="Lambda_DNA-bd_dom_sf"/>
</dbReference>
<dbReference type="PROSITE" id="PS50932">
    <property type="entry name" value="HTH_LACI_2"/>
    <property type="match status" value="1"/>
</dbReference>
<dbReference type="SUPFAM" id="SSF53822">
    <property type="entry name" value="Periplasmic binding protein-like I"/>
    <property type="match status" value="1"/>
</dbReference>
<reference evidence="7" key="2">
    <citation type="journal article" date="2024" name="Nature">
        <title>Anoxygenic phototroph of the Chloroflexota uses a type I reaction centre.</title>
        <authorList>
            <person name="Tsuji J.M."/>
            <person name="Shaw N.A."/>
            <person name="Nagashima S."/>
            <person name="Venkiteswaran J.J."/>
            <person name="Schiff S.L."/>
            <person name="Watanabe T."/>
            <person name="Fukui M."/>
            <person name="Hanada S."/>
            <person name="Tank M."/>
            <person name="Neufeld J.D."/>
        </authorList>
    </citation>
    <scope>NUCLEOTIDE SEQUENCE</scope>
    <source>
        <strain evidence="7">L227-S17</strain>
    </source>
</reference>
<evidence type="ECO:0000256" key="1">
    <source>
        <dbReference type="ARBA" id="ARBA00022491"/>
    </source>
</evidence>
<evidence type="ECO:0000256" key="3">
    <source>
        <dbReference type="ARBA" id="ARBA00023125"/>
    </source>
</evidence>
<dbReference type="CDD" id="cd01392">
    <property type="entry name" value="HTH_LacI"/>
    <property type="match status" value="1"/>
</dbReference>
<evidence type="ECO:0000313" key="9">
    <source>
        <dbReference type="Proteomes" id="UP001431572"/>
    </source>
</evidence>
<name>A0A8T7MAD3_9CHLR</name>
<dbReference type="AlphaFoldDB" id="A0A8T7MAD3"/>
<dbReference type="Proteomes" id="UP001431572">
    <property type="component" value="Chromosome 2"/>
</dbReference>
<dbReference type="InterPro" id="IPR046335">
    <property type="entry name" value="LacI/GalR-like_sensor"/>
</dbReference>
<dbReference type="Gene3D" id="3.40.50.2300">
    <property type="match status" value="2"/>
</dbReference>
<evidence type="ECO:0000256" key="2">
    <source>
        <dbReference type="ARBA" id="ARBA00023015"/>
    </source>
</evidence>
<dbReference type="InterPro" id="IPR028082">
    <property type="entry name" value="Peripla_BP_I"/>
</dbReference>
<evidence type="ECO:0000259" key="5">
    <source>
        <dbReference type="PROSITE" id="PS50932"/>
    </source>
</evidence>
<dbReference type="Pfam" id="PF13377">
    <property type="entry name" value="Peripla_BP_3"/>
    <property type="match status" value="1"/>
</dbReference>
<dbReference type="InterPro" id="IPR000843">
    <property type="entry name" value="HTH_LacI"/>
</dbReference>
<dbReference type="EMBL" id="JACATZ010000003">
    <property type="protein sequence ID" value="NWJ48986.1"/>
    <property type="molecule type" value="Genomic_DNA"/>
</dbReference>
<dbReference type="PANTHER" id="PTHR30146">
    <property type="entry name" value="LACI-RELATED TRANSCRIPTIONAL REPRESSOR"/>
    <property type="match status" value="1"/>
</dbReference>
<proteinExistence type="predicted"/>
<dbReference type="RefSeq" id="WP_341470820.1">
    <property type="nucleotide sequence ID" value="NZ_CP128400.1"/>
</dbReference>
<gene>
    <name evidence="6" type="ORF">HXX08_24255</name>
    <name evidence="7" type="ORF">OZ401_004537</name>
</gene>